<comment type="catalytic activity">
    <reaction evidence="10">
        <text>a D-alpha-amino acid + O2 + H2O = a 2-oxocarboxylate + H2O2 + NH4(+)</text>
        <dbReference type="Rhea" id="RHEA:21816"/>
        <dbReference type="ChEBI" id="CHEBI:15377"/>
        <dbReference type="ChEBI" id="CHEBI:15379"/>
        <dbReference type="ChEBI" id="CHEBI:16240"/>
        <dbReference type="ChEBI" id="CHEBI:28938"/>
        <dbReference type="ChEBI" id="CHEBI:35179"/>
        <dbReference type="ChEBI" id="CHEBI:59871"/>
        <dbReference type="EC" id="1.4.3.3"/>
    </reaction>
    <physiologicalReaction direction="left-to-right" evidence="10">
        <dbReference type="Rhea" id="RHEA:21817"/>
    </physiologicalReaction>
</comment>
<proteinExistence type="inferred from homology"/>
<accession>J1JZP1</accession>
<evidence type="ECO:0000256" key="3">
    <source>
        <dbReference type="ARBA" id="ARBA00006730"/>
    </source>
</evidence>
<dbReference type="EMBL" id="AIMB01000007">
    <property type="protein sequence ID" value="EJF90602.1"/>
    <property type="molecule type" value="Genomic_DNA"/>
</dbReference>
<evidence type="ECO:0000313" key="12">
    <source>
        <dbReference type="EMBL" id="EJF90602.1"/>
    </source>
</evidence>
<dbReference type="GO" id="GO:0009228">
    <property type="term" value="P:thiamine biosynthetic process"/>
    <property type="evidence" value="ECO:0007669"/>
    <property type="project" value="UniProtKB-KW"/>
</dbReference>
<reference evidence="12 13" key="1">
    <citation type="submission" date="2012-03" db="EMBL/GenBank/DDBJ databases">
        <title>The Genome Sequence of Bartonella tamiae Th239.</title>
        <authorList>
            <consortium name="The Broad Institute Genome Sequencing Platform"/>
            <consortium name="The Broad Institute Genome Sequencing Center for Infectious Disease"/>
            <person name="Feldgarden M."/>
            <person name="Kirby J."/>
            <person name="Kosoy M."/>
            <person name="Birtles R."/>
            <person name="Probert W.S."/>
            <person name="Chiaraviglio L."/>
            <person name="Young S.K."/>
            <person name="Zeng Q."/>
            <person name="Gargeya S."/>
            <person name="Fitzgerald M."/>
            <person name="Haas B."/>
            <person name="Abouelleil A."/>
            <person name="Alvarado L."/>
            <person name="Arachchi H.M."/>
            <person name="Berlin A."/>
            <person name="Chapman S.B."/>
            <person name="Gearin G."/>
            <person name="Goldberg J."/>
            <person name="Griggs A."/>
            <person name="Gujja S."/>
            <person name="Hansen M."/>
            <person name="Heiman D."/>
            <person name="Howarth C."/>
            <person name="Larimer J."/>
            <person name="Lui A."/>
            <person name="MacDonald P.J.P."/>
            <person name="McCowen C."/>
            <person name="Montmayeur A."/>
            <person name="Murphy C."/>
            <person name="Neiman D."/>
            <person name="Pearson M."/>
            <person name="Priest M."/>
            <person name="Roberts A."/>
            <person name="Saif S."/>
            <person name="Shea T."/>
            <person name="Sisk P."/>
            <person name="Stolte C."/>
            <person name="Sykes S."/>
            <person name="Wortman J."/>
            <person name="Nusbaum C."/>
            <person name="Birren B."/>
        </authorList>
    </citation>
    <scope>NUCLEOTIDE SEQUENCE [LARGE SCALE GENOMIC DNA]</scope>
    <source>
        <strain evidence="12 13">Th239</strain>
    </source>
</reference>
<dbReference type="AlphaFoldDB" id="J1JZP1"/>
<keyword evidence="4" id="KW-0285">Flavoprotein</keyword>
<dbReference type="PATRIC" id="fig|1094558.3.peg.1095"/>
<dbReference type="Proteomes" id="UP000008952">
    <property type="component" value="Unassembled WGS sequence"/>
</dbReference>
<dbReference type="RefSeq" id="WP_008039036.1">
    <property type="nucleotide sequence ID" value="NZ_JH725147.1"/>
</dbReference>
<evidence type="ECO:0000256" key="5">
    <source>
        <dbReference type="ARBA" id="ARBA00022827"/>
    </source>
</evidence>
<evidence type="ECO:0000256" key="1">
    <source>
        <dbReference type="ARBA" id="ARBA00001974"/>
    </source>
</evidence>
<feature type="domain" description="FAD dependent oxidoreductase" evidence="11">
    <location>
        <begin position="4"/>
        <end position="317"/>
    </location>
</feature>
<dbReference type="PANTHER" id="PTHR11530:SF11">
    <property type="entry name" value="D-ASPARTATE OXIDASE"/>
    <property type="match status" value="1"/>
</dbReference>
<comment type="similarity">
    <text evidence="3">Belongs to the DAMOX/DASOX family.</text>
</comment>
<evidence type="ECO:0000256" key="7">
    <source>
        <dbReference type="ARBA" id="ARBA00023002"/>
    </source>
</evidence>
<evidence type="ECO:0000256" key="6">
    <source>
        <dbReference type="ARBA" id="ARBA00022977"/>
    </source>
</evidence>
<dbReference type="eggNOG" id="COG0665">
    <property type="taxonomic scope" value="Bacteria"/>
</dbReference>
<dbReference type="GO" id="GO:0003884">
    <property type="term" value="F:D-amino-acid oxidase activity"/>
    <property type="evidence" value="ECO:0007669"/>
    <property type="project" value="UniProtKB-EC"/>
</dbReference>
<dbReference type="GO" id="GO:0009229">
    <property type="term" value="P:thiamine diphosphate biosynthetic process"/>
    <property type="evidence" value="ECO:0007669"/>
    <property type="project" value="UniProtKB-UniPathway"/>
</dbReference>
<evidence type="ECO:0000256" key="4">
    <source>
        <dbReference type="ARBA" id="ARBA00022630"/>
    </source>
</evidence>
<dbReference type="Pfam" id="PF01266">
    <property type="entry name" value="DAO"/>
    <property type="match status" value="1"/>
</dbReference>
<dbReference type="SUPFAM" id="SSF54373">
    <property type="entry name" value="FAD-linked reductases, C-terminal domain"/>
    <property type="match status" value="1"/>
</dbReference>
<evidence type="ECO:0000256" key="9">
    <source>
        <dbReference type="ARBA" id="ARBA00039751"/>
    </source>
</evidence>
<dbReference type="OrthoDB" id="9790035at2"/>
<evidence type="ECO:0000256" key="2">
    <source>
        <dbReference type="ARBA" id="ARBA00004948"/>
    </source>
</evidence>
<dbReference type="UniPathway" id="UPA00060"/>
<evidence type="ECO:0000256" key="10">
    <source>
        <dbReference type="ARBA" id="ARBA00049547"/>
    </source>
</evidence>
<protein>
    <recommendedName>
        <fullName evidence="9">D-amino-acid oxidase</fullName>
        <ecNumber evidence="8">1.4.3.3</ecNumber>
    </recommendedName>
</protein>
<evidence type="ECO:0000313" key="13">
    <source>
        <dbReference type="Proteomes" id="UP000008952"/>
    </source>
</evidence>
<dbReference type="InterPro" id="IPR036188">
    <property type="entry name" value="FAD/NAD-bd_sf"/>
</dbReference>
<dbReference type="Gene3D" id="3.30.9.10">
    <property type="entry name" value="D-Amino Acid Oxidase, subunit A, domain 2"/>
    <property type="match status" value="1"/>
</dbReference>
<dbReference type="EC" id="1.4.3.3" evidence="8"/>
<dbReference type="InterPro" id="IPR023209">
    <property type="entry name" value="DAO"/>
</dbReference>
<comment type="pathway">
    <text evidence="2">Cofactor biosynthesis; thiamine diphosphate biosynthesis.</text>
</comment>
<dbReference type="SUPFAM" id="SSF51971">
    <property type="entry name" value="Nucleotide-binding domain"/>
    <property type="match status" value="1"/>
</dbReference>
<sequence>MKKILVKGSGVAGLTSAYQLMQTGADVTVLAPNNAPIGAASWYAGGMLAPFCERESAEQCVEDFGLKAMSWWDQALPEYVTHKGTLVVAPSRDFKELERFCTRTKNYKKLNAEEIGVLEADLAGRFDRGLFFDKEAHIDPRKALLALKQKLQEKNVSFITLNNKDDKINENDFDYIIDATGIAYLDNDKDLRGVRGEMLLVKTDDITFSRPIRLLHPRIPLYIVPRDDHLFMIGATMIESAWTGKITARSMMELLNAAYTLHPAFAEAEIIEAGVALRPSYPDNFPRVKQIGNKISINGFYRHGFLLAPEMARKVTQCIMD</sequence>
<keyword evidence="7" id="KW-0560">Oxidoreductase</keyword>
<dbReference type="InterPro" id="IPR006076">
    <property type="entry name" value="FAD-dep_OxRdtase"/>
</dbReference>
<dbReference type="NCBIfam" id="TIGR02352">
    <property type="entry name" value="thiamin_ThiO"/>
    <property type="match status" value="1"/>
</dbReference>
<gene>
    <name evidence="12" type="ORF">ME5_01003</name>
</gene>
<dbReference type="Gene3D" id="3.50.50.60">
    <property type="entry name" value="FAD/NAD(P)-binding domain"/>
    <property type="match status" value="1"/>
</dbReference>
<comment type="caution">
    <text evidence="12">The sequence shown here is derived from an EMBL/GenBank/DDBJ whole genome shotgun (WGS) entry which is preliminary data.</text>
</comment>
<dbReference type="GO" id="GO:0046416">
    <property type="term" value="P:D-amino acid metabolic process"/>
    <property type="evidence" value="ECO:0007669"/>
    <property type="project" value="InterPro"/>
</dbReference>
<name>J1JZP1_9HYPH</name>
<organism evidence="12 13">
    <name type="scientific">Bartonella tamiae Th239</name>
    <dbReference type="NCBI Taxonomy" id="1094558"/>
    <lineage>
        <taxon>Bacteria</taxon>
        <taxon>Pseudomonadati</taxon>
        <taxon>Pseudomonadota</taxon>
        <taxon>Alphaproteobacteria</taxon>
        <taxon>Hyphomicrobiales</taxon>
        <taxon>Bartonellaceae</taxon>
        <taxon>Bartonella</taxon>
    </lineage>
</organism>
<dbReference type="GO" id="GO:0071949">
    <property type="term" value="F:FAD binding"/>
    <property type="evidence" value="ECO:0007669"/>
    <property type="project" value="InterPro"/>
</dbReference>
<evidence type="ECO:0000259" key="11">
    <source>
        <dbReference type="Pfam" id="PF01266"/>
    </source>
</evidence>
<keyword evidence="13" id="KW-1185">Reference proteome</keyword>
<dbReference type="InterPro" id="IPR012727">
    <property type="entry name" value="Gly_oxidase_ThiO"/>
</dbReference>
<keyword evidence="6" id="KW-0784">Thiamine biosynthesis</keyword>
<keyword evidence="5" id="KW-0274">FAD</keyword>
<dbReference type="HOGENOM" id="CLU_007884_1_0_5"/>
<evidence type="ECO:0000256" key="8">
    <source>
        <dbReference type="ARBA" id="ARBA00039101"/>
    </source>
</evidence>
<dbReference type="PANTHER" id="PTHR11530">
    <property type="entry name" value="D-AMINO ACID OXIDASE"/>
    <property type="match status" value="1"/>
</dbReference>
<comment type="cofactor">
    <cofactor evidence="1">
        <name>FAD</name>
        <dbReference type="ChEBI" id="CHEBI:57692"/>
    </cofactor>
</comment>
<dbReference type="STRING" id="1094558.ME5_01003"/>